<name>A0A9N7UZC0_PLEPL</name>
<dbReference type="EMBL" id="CADEAL010002402">
    <property type="protein sequence ID" value="CAB1440160.1"/>
    <property type="molecule type" value="Genomic_DNA"/>
</dbReference>
<evidence type="ECO:0000313" key="2">
    <source>
        <dbReference type="EMBL" id="CAB1440160.1"/>
    </source>
</evidence>
<feature type="region of interest" description="Disordered" evidence="1">
    <location>
        <begin position="70"/>
        <end position="121"/>
    </location>
</feature>
<reference evidence="2" key="1">
    <citation type="submission" date="2020-03" db="EMBL/GenBank/DDBJ databases">
        <authorList>
            <person name="Weist P."/>
        </authorList>
    </citation>
    <scope>NUCLEOTIDE SEQUENCE</scope>
</reference>
<evidence type="ECO:0000256" key="1">
    <source>
        <dbReference type="SAM" id="MobiDB-lite"/>
    </source>
</evidence>
<accession>A0A9N7UZC0</accession>
<gene>
    <name evidence="2" type="ORF">PLEPLA_LOCUS27926</name>
</gene>
<keyword evidence="3" id="KW-1185">Reference proteome</keyword>
<sequence>MSPLLYVCHSAYRVLRPVDPSYFARKRSAPPACRLHTSLLMTRIHLPQDYIFVRGQGVLKTTFAAGRENHSDHIVTTGGESCQSTHRPRADASALSKEVADKRHHTATQEYNDVPASEEQT</sequence>
<comment type="caution">
    <text evidence="2">The sequence shown here is derived from an EMBL/GenBank/DDBJ whole genome shotgun (WGS) entry which is preliminary data.</text>
</comment>
<evidence type="ECO:0000313" key="3">
    <source>
        <dbReference type="Proteomes" id="UP001153269"/>
    </source>
</evidence>
<dbReference type="Proteomes" id="UP001153269">
    <property type="component" value="Unassembled WGS sequence"/>
</dbReference>
<dbReference type="AlphaFoldDB" id="A0A9N7UZC0"/>
<organism evidence="2 3">
    <name type="scientific">Pleuronectes platessa</name>
    <name type="common">European plaice</name>
    <dbReference type="NCBI Taxonomy" id="8262"/>
    <lineage>
        <taxon>Eukaryota</taxon>
        <taxon>Metazoa</taxon>
        <taxon>Chordata</taxon>
        <taxon>Craniata</taxon>
        <taxon>Vertebrata</taxon>
        <taxon>Euteleostomi</taxon>
        <taxon>Actinopterygii</taxon>
        <taxon>Neopterygii</taxon>
        <taxon>Teleostei</taxon>
        <taxon>Neoteleostei</taxon>
        <taxon>Acanthomorphata</taxon>
        <taxon>Carangaria</taxon>
        <taxon>Pleuronectiformes</taxon>
        <taxon>Pleuronectoidei</taxon>
        <taxon>Pleuronectidae</taxon>
        <taxon>Pleuronectes</taxon>
    </lineage>
</organism>
<protein>
    <submittedName>
        <fullName evidence="2">Uncharacterized protein</fullName>
    </submittedName>
</protein>
<proteinExistence type="predicted"/>